<evidence type="ECO:0000313" key="2">
    <source>
        <dbReference type="Proteomes" id="UP000179023"/>
    </source>
</evidence>
<organism evidence="1 2">
    <name type="scientific">Candidatus Sungbacteria bacterium RIFCSPHIGHO2_02_FULL_47_11</name>
    <dbReference type="NCBI Taxonomy" id="1802270"/>
    <lineage>
        <taxon>Bacteria</taxon>
        <taxon>Candidatus Sungiibacteriota</taxon>
    </lineage>
</organism>
<dbReference type="Proteomes" id="UP000179023">
    <property type="component" value="Unassembled WGS sequence"/>
</dbReference>
<accession>A0A1G2KNV7</accession>
<protein>
    <submittedName>
        <fullName evidence="1">Uncharacterized protein</fullName>
    </submittedName>
</protein>
<gene>
    <name evidence="1" type="ORF">A3C07_00955</name>
</gene>
<evidence type="ECO:0000313" key="1">
    <source>
        <dbReference type="EMBL" id="OHA00954.1"/>
    </source>
</evidence>
<dbReference type="AlphaFoldDB" id="A0A1G2KNV7"/>
<sequence>MYCERFGPNDLLPRADLLAFFLMNEAHVTGVAITGSLARLERWCHDIDLVVLHDGALEDGSCSDPDTKINYGDRVPLTSFSLPEIAYHLTQARNGVPIDYLCINERILWDCDYLRSCADIEEYSEFYLQIFSEPLILLNPNHRRGELRKHTTRREIFSLKCGFPHLSPWNLYGMQISHECKNQGCKPIQPWEQCRDKIRRRKNHHWHE</sequence>
<name>A0A1G2KNV7_9BACT</name>
<proteinExistence type="predicted"/>
<dbReference type="SUPFAM" id="SSF81301">
    <property type="entry name" value="Nucleotidyltransferase"/>
    <property type="match status" value="1"/>
</dbReference>
<comment type="caution">
    <text evidence="1">The sequence shown here is derived from an EMBL/GenBank/DDBJ whole genome shotgun (WGS) entry which is preliminary data.</text>
</comment>
<dbReference type="InterPro" id="IPR043519">
    <property type="entry name" value="NT_sf"/>
</dbReference>
<reference evidence="1 2" key="1">
    <citation type="journal article" date="2016" name="Nat. Commun.">
        <title>Thousands of microbial genomes shed light on interconnected biogeochemical processes in an aquifer system.</title>
        <authorList>
            <person name="Anantharaman K."/>
            <person name="Brown C.T."/>
            <person name="Hug L.A."/>
            <person name="Sharon I."/>
            <person name="Castelle C.J."/>
            <person name="Probst A.J."/>
            <person name="Thomas B.C."/>
            <person name="Singh A."/>
            <person name="Wilkins M.J."/>
            <person name="Karaoz U."/>
            <person name="Brodie E.L."/>
            <person name="Williams K.H."/>
            <person name="Hubbard S.S."/>
            <person name="Banfield J.F."/>
        </authorList>
    </citation>
    <scope>NUCLEOTIDE SEQUENCE [LARGE SCALE GENOMIC DNA]</scope>
</reference>
<dbReference type="EMBL" id="MHQI01000002">
    <property type="protein sequence ID" value="OHA00954.1"/>
    <property type="molecule type" value="Genomic_DNA"/>
</dbReference>